<comment type="caution">
    <text evidence="3">The sequence shown here is derived from an EMBL/GenBank/DDBJ whole genome shotgun (WGS) entry which is preliminary data.</text>
</comment>
<protein>
    <submittedName>
        <fullName evidence="3">Cell death specification protein 2</fullName>
    </submittedName>
</protein>
<dbReference type="GO" id="GO:0000981">
    <property type="term" value="F:DNA-binding transcription factor activity, RNA polymerase II-specific"/>
    <property type="evidence" value="ECO:0007669"/>
    <property type="project" value="TreeGrafter"/>
</dbReference>
<sequence>MAESEVFSDVTDLFDLLESGAAQNVPGGEVMPNMTVSRQTLASSSSYVSDSDQSDVSECNGRLETTLNTYSDIKLLLSQFEQSDNLSLLEPSTTVSNAGCHGKNQMLTQDEMWNMPHSSSGSPSPATVWVEPQLDLNNRALAEMGKHPSPDRDASDSTSSVNESLQRKREKNNEACRKARLNKRQKEEDLRAKAAQLEEDNAKLRRKIASLEKKVREEKDKFLQVIKP</sequence>
<dbReference type="AlphaFoldDB" id="A0A9Q1C009"/>
<evidence type="ECO:0000313" key="3">
    <source>
        <dbReference type="EMBL" id="KAJ8035857.1"/>
    </source>
</evidence>
<keyword evidence="4" id="KW-1185">Reference proteome</keyword>
<dbReference type="PANTHER" id="PTHR23334:SF20">
    <property type="entry name" value="BASIC LEUCINE ZIPPER 24"/>
    <property type="match status" value="1"/>
</dbReference>
<dbReference type="Pfam" id="PF07716">
    <property type="entry name" value="bZIP_2"/>
    <property type="match status" value="1"/>
</dbReference>
<dbReference type="InterPro" id="IPR004827">
    <property type="entry name" value="bZIP"/>
</dbReference>
<dbReference type="EMBL" id="JAIZAY010000009">
    <property type="protein sequence ID" value="KAJ8035857.1"/>
    <property type="molecule type" value="Genomic_DNA"/>
</dbReference>
<evidence type="ECO:0000313" key="4">
    <source>
        <dbReference type="Proteomes" id="UP001152320"/>
    </source>
</evidence>
<feature type="compositionally biased region" description="Basic and acidic residues" evidence="1">
    <location>
        <begin position="165"/>
        <end position="177"/>
    </location>
</feature>
<feature type="region of interest" description="Disordered" evidence="1">
    <location>
        <begin position="143"/>
        <end position="189"/>
    </location>
</feature>
<dbReference type="InterPro" id="IPR031106">
    <property type="entry name" value="C/EBP"/>
</dbReference>
<proteinExistence type="predicted"/>
<name>A0A9Q1C009_HOLLE</name>
<accession>A0A9Q1C009</accession>
<dbReference type="Proteomes" id="UP001152320">
    <property type="component" value="Chromosome 9"/>
</dbReference>
<feature type="compositionally biased region" description="Basic and acidic residues" evidence="1">
    <location>
        <begin position="144"/>
        <end position="155"/>
    </location>
</feature>
<dbReference type="GO" id="GO:0000978">
    <property type="term" value="F:RNA polymerase II cis-regulatory region sequence-specific DNA binding"/>
    <property type="evidence" value="ECO:0007669"/>
    <property type="project" value="TreeGrafter"/>
</dbReference>
<dbReference type="PANTHER" id="PTHR23334">
    <property type="entry name" value="CCAAT/ENHANCER BINDING PROTEIN"/>
    <property type="match status" value="1"/>
</dbReference>
<evidence type="ECO:0000256" key="1">
    <source>
        <dbReference type="SAM" id="MobiDB-lite"/>
    </source>
</evidence>
<dbReference type="GO" id="GO:0006351">
    <property type="term" value="P:DNA-templated transcription"/>
    <property type="evidence" value="ECO:0007669"/>
    <property type="project" value="InterPro"/>
</dbReference>
<evidence type="ECO:0000259" key="2">
    <source>
        <dbReference type="PROSITE" id="PS50217"/>
    </source>
</evidence>
<dbReference type="SMART" id="SM00338">
    <property type="entry name" value="BRLZ"/>
    <property type="match status" value="1"/>
</dbReference>
<dbReference type="OrthoDB" id="6624782at2759"/>
<dbReference type="PROSITE" id="PS50217">
    <property type="entry name" value="BZIP"/>
    <property type="match status" value="1"/>
</dbReference>
<feature type="domain" description="BZIP" evidence="2">
    <location>
        <begin position="162"/>
        <end position="225"/>
    </location>
</feature>
<dbReference type="InterPro" id="IPR046347">
    <property type="entry name" value="bZIP_sf"/>
</dbReference>
<reference evidence="3" key="1">
    <citation type="submission" date="2021-10" db="EMBL/GenBank/DDBJ databases">
        <title>Tropical sea cucumber genome reveals ecological adaptation and Cuvierian tubules defense mechanism.</title>
        <authorList>
            <person name="Chen T."/>
        </authorList>
    </citation>
    <scope>NUCLEOTIDE SEQUENCE</scope>
    <source>
        <strain evidence="3">Nanhai2018</strain>
        <tissue evidence="3">Muscle</tissue>
    </source>
</reference>
<organism evidence="3 4">
    <name type="scientific">Holothuria leucospilota</name>
    <name type="common">Black long sea cucumber</name>
    <name type="synonym">Mertensiothuria leucospilota</name>
    <dbReference type="NCBI Taxonomy" id="206669"/>
    <lineage>
        <taxon>Eukaryota</taxon>
        <taxon>Metazoa</taxon>
        <taxon>Echinodermata</taxon>
        <taxon>Eleutherozoa</taxon>
        <taxon>Echinozoa</taxon>
        <taxon>Holothuroidea</taxon>
        <taxon>Aspidochirotacea</taxon>
        <taxon>Aspidochirotida</taxon>
        <taxon>Holothuriidae</taxon>
        <taxon>Holothuria</taxon>
    </lineage>
</organism>
<dbReference type="SUPFAM" id="SSF57959">
    <property type="entry name" value="Leucine zipper domain"/>
    <property type="match status" value="1"/>
</dbReference>
<gene>
    <name evidence="3" type="ORF">HOLleu_19664</name>
</gene>
<dbReference type="Gene3D" id="1.20.5.170">
    <property type="match status" value="1"/>
</dbReference>